<dbReference type="AlphaFoldDB" id="A0A4Q2UK69"/>
<evidence type="ECO:0000256" key="4">
    <source>
        <dbReference type="ARBA" id="ARBA00022723"/>
    </source>
</evidence>
<evidence type="ECO:0000256" key="6">
    <source>
        <dbReference type="ARBA" id="ARBA00023002"/>
    </source>
</evidence>
<dbReference type="InterPro" id="IPR009056">
    <property type="entry name" value="Cyt_c-like_dom"/>
</dbReference>
<dbReference type="Proteomes" id="UP000290407">
    <property type="component" value="Unassembled WGS sequence"/>
</dbReference>
<evidence type="ECO:0000256" key="8">
    <source>
        <dbReference type="PROSITE-ProRule" id="PRU00433"/>
    </source>
</evidence>
<dbReference type="InterPro" id="IPR002372">
    <property type="entry name" value="PQQ_rpt_dom"/>
</dbReference>
<keyword evidence="6" id="KW-0560">Oxidoreductase</keyword>
<reference evidence="10 11" key="1">
    <citation type="submission" date="2019-01" db="EMBL/GenBank/DDBJ databases">
        <title>Spirosoma flava sp. nov., a propanil-degrading bacterium isolated from herbicide-contaminated soil.</title>
        <authorList>
            <person name="Zhang L."/>
            <person name="Jiang J.-D."/>
        </authorList>
    </citation>
    <scope>NUCLEOTIDE SEQUENCE [LARGE SCALE GENOMIC DNA]</scope>
    <source>
        <strain evidence="10 11">TY50</strain>
    </source>
</reference>
<dbReference type="SUPFAM" id="SSF50998">
    <property type="entry name" value="Quinoprotein alcohol dehydrogenase-like"/>
    <property type="match status" value="1"/>
</dbReference>
<dbReference type="GO" id="GO:0009055">
    <property type="term" value="F:electron transfer activity"/>
    <property type="evidence" value="ECO:0007669"/>
    <property type="project" value="InterPro"/>
</dbReference>
<dbReference type="InterPro" id="IPR011047">
    <property type="entry name" value="Quinoprotein_ADH-like_sf"/>
</dbReference>
<dbReference type="PROSITE" id="PS51257">
    <property type="entry name" value="PROKAR_LIPOPROTEIN"/>
    <property type="match status" value="1"/>
</dbReference>
<dbReference type="PROSITE" id="PS51007">
    <property type="entry name" value="CYTC"/>
    <property type="match status" value="1"/>
</dbReference>
<dbReference type="InterPro" id="IPR018391">
    <property type="entry name" value="PQQ_b-propeller_rpt"/>
</dbReference>
<keyword evidence="3 8" id="KW-0349">Heme</keyword>
<sequence length="788" mass="86327">MKTFSSKLRVSEPYQPVIWCGLLLIAWVACSALLTRQDLPFAAADEPDDQHTTWKDYGGGPDQSKFVALTGITKANVSQLKVAWFYPTNDKNVYQFNPLIVGNTMYVLAKDNSLVALDATTGKEIWIHAHLQGMAIRGINYWQSKDGKDRRLLFQMNNYLQAIDASTGQSILSFGQNGLVDLREGLGRDPKTIVRVQSGTPGKIVDDLILLGSATGENYISSPGHLRAFNVVTGKRAWTFHTIPHPGEYGYDTWPKDAYTYIGGVNTWGEISVDTKRHIAYFPLGSPTYDYYGGDRIGSNLYGNCILALDTRTGKRLWHFQLVHHDLWDYDLSAAPQLITVTHKGKRIDAVAVAGKNGFLFAFNRVTGEPLWPIEERPVPASTIPGEQSWPTQPYPTVLPPFGRQNMTSKDINPYLLTDKERADWKQRIDSMGTGLYTPLSMTRETLSIPGAVGGASWGSTAANPARGLVYVRSIDWPSVYGKIEKRDIPGQDESASVALTEMGQELYTKNCQVCHGADRKGLVGPQLLDVATRLNFEKFQQVVVAGKGEMPAFPHLDESTLRKLYTFLTSQTGSDPRMARPGGNRKLEPLSGPVVASGGAPGGQQLREIAESARAASRMGFNSYGAPYPAGASAPKTRYFVPPGWGLGSPYIISPPWSSIIAYDLNEGVIKWRIPIGRDKEVAEQGATENTGLLRSQRHGMIVTSTGLLFCTARDGKIYALDADTGKELWAGQLPTGTEGLPSMYAVNGRQYLVVPATTPLRWGRAEGRPDNATSAPQGGYVVFSLP</sequence>
<dbReference type="GO" id="GO:0046872">
    <property type="term" value="F:metal ion binding"/>
    <property type="evidence" value="ECO:0007669"/>
    <property type="project" value="UniProtKB-KW"/>
</dbReference>
<keyword evidence="5" id="KW-0732">Signal</keyword>
<comment type="similarity">
    <text evidence="2">Belongs to the bacterial PQQ dehydrogenase family.</text>
</comment>
<accession>A0A4Q2UK69</accession>
<keyword evidence="4 8" id="KW-0479">Metal-binding</keyword>
<name>A0A4Q2UK69_9BACT</name>
<evidence type="ECO:0000259" key="9">
    <source>
        <dbReference type="PROSITE" id="PS51007"/>
    </source>
</evidence>
<dbReference type="PANTHER" id="PTHR32303:SF4">
    <property type="entry name" value="QUINOPROTEIN GLUCOSE DEHYDROGENASE"/>
    <property type="match status" value="1"/>
</dbReference>
<dbReference type="GO" id="GO:0020037">
    <property type="term" value="F:heme binding"/>
    <property type="evidence" value="ECO:0007669"/>
    <property type="project" value="InterPro"/>
</dbReference>
<dbReference type="EMBL" id="SBLB01000006">
    <property type="protein sequence ID" value="RYC68011.1"/>
    <property type="molecule type" value="Genomic_DNA"/>
</dbReference>
<gene>
    <name evidence="10" type="ORF">EQG79_21385</name>
</gene>
<protein>
    <submittedName>
        <fullName evidence="10">C-type cytochrome</fullName>
    </submittedName>
</protein>
<evidence type="ECO:0000256" key="7">
    <source>
        <dbReference type="ARBA" id="ARBA00023004"/>
    </source>
</evidence>
<organism evidence="10 11">
    <name type="scientific">Spirosoma sordidisoli</name>
    <dbReference type="NCBI Taxonomy" id="2502893"/>
    <lineage>
        <taxon>Bacteria</taxon>
        <taxon>Pseudomonadati</taxon>
        <taxon>Bacteroidota</taxon>
        <taxon>Cytophagia</taxon>
        <taxon>Cytophagales</taxon>
        <taxon>Cytophagaceae</taxon>
        <taxon>Spirosoma</taxon>
    </lineage>
</organism>
<evidence type="ECO:0000256" key="2">
    <source>
        <dbReference type="ARBA" id="ARBA00008156"/>
    </source>
</evidence>
<dbReference type="InterPro" id="IPR036909">
    <property type="entry name" value="Cyt_c-like_dom_sf"/>
</dbReference>
<dbReference type="RefSeq" id="WP_129603852.1">
    <property type="nucleotide sequence ID" value="NZ_SBLB01000006.1"/>
</dbReference>
<dbReference type="PANTHER" id="PTHR32303">
    <property type="entry name" value="QUINOPROTEIN ALCOHOL DEHYDROGENASE (CYTOCHROME C)"/>
    <property type="match status" value="1"/>
</dbReference>
<evidence type="ECO:0000256" key="3">
    <source>
        <dbReference type="ARBA" id="ARBA00022617"/>
    </source>
</evidence>
<dbReference type="Gene3D" id="2.140.10.10">
    <property type="entry name" value="Quinoprotein alcohol dehydrogenase-like superfamily"/>
    <property type="match status" value="2"/>
</dbReference>
<comment type="caution">
    <text evidence="10">The sequence shown here is derived from an EMBL/GenBank/DDBJ whole genome shotgun (WGS) entry which is preliminary data.</text>
</comment>
<keyword evidence="11" id="KW-1185">Reference proteome</keyword>
<dbReference type="Pfam" id="PF01011">
    <property type="entry name" value="PQQ"/>
    <property type="match status" value="2"/>
</dbReference>
<keyword evidence="7 8" id="KW-0408">Iron</keyword>
<dbReference type="Gene3D" id="1.10.760.10">
    <property type="entry name" value="Cytochrome c-like domain"/>
    <property type="match status" value="1"/>
</dbReference>
<dbReference type="SMART" id="SM00564">
    <property type="entry name" value="PQQ"/>
    <property type="match status" value="4"/>
</dbReference>
<comment type="cofactor">
    <cofactor evidence="1">
        <name>pyrroloquinoline quinone</name>
        <dbReference type="ChEBI" id="CHEBI:58442"/>
    </cofactor>
</comment>
<evidence type="ECO:0000256" key="1">
    <source>
        <dbReference type="ARBA" id="ARBA00001931"/>
    </source>
</evidence>
<dbReference type="GO" id="GO:0016491">
    <property type="term" value="F:oxidoreductase activity"/>
    <property type="evidence" value="ECO:0007669"/>
    <property type="project" value="UniProtKB-KW"/>
</dbReference>
<evidence type="ECO:0000313" key="10">
    <source>
        <dbReference type="EMBL" id="RYC68011.1"/>
    </source>
</evidence>
<evidence type="ECO:0000313" key="11">
    <source>
        <dbReference type="Proteomes" id="UP000290407"/>
    </source>
</evidence>
<feature type="domain" description="Cytochrome c" evidence="9">
    <location>
        <begin position="499"/>
        <end position="573"/>
    </location>
</feature>
<evidence type="ECO:0000256" key="5">
    <source>
        <dbReference type="ARBA" id="ARBA00022729"/>
    </source>
</evidence>
<proteinExistence type="inferred from homology"/>
<dbReference type="SUPFAM" id="SSF46626">
    <property type="entry name" value="Cytochrome c"/>
    <property type="match status" value="1"/>
</dbReference>